<comment type="domain">
    <text evidence="12">The C-terminal coiled-coil domain is crucial for aminoacylation activity.</text>
</comment>
<name>A0A134AE01_9FIRM</name>
<evidence type="ECO:0000256" key="4">
    <source>
        <dbReference type="ARBA" id="ARBA00022598"/>
    </source>
</evidence>
<comment type="subcellular location">
    <subcellularLocation>
        <location evidence="1 12">Cytoplasm</location>
    </subcellularLocation>
</comment>
<dbReference type="InterPro" id="IPR010978">
    <property type="entry name" value="tRNA-bd_arm"/>
</dbReference>
<dbReference type="SUPFAM" id="SSF52374">
    <property type="entry name" value="Nucleotidylyl transferase"/>
    <property type="match status" value="1"/>
</dbReference>
<evidence type="ECO:0000256" key="9">
    <source>
        <dbReference type="ARBA" id="ARBA00023146"/>
    </source>
</evidence>
<organism evidence="16 17">
    <name type="scientific">Aedoeadaptatus coxii</name>
    <dbReference type="NCBI Taxonomy" id="755172"/>
    <lineage>
        <taxon>Bacteria</taxon>
        <taxon>Bacillati</taxon>
        <taxon>Bacillota</taxon>
        <taxon>Tissierellia</taxon>
        <taxon>Tissierellales</taxon>
        <taxon>Peptoniphilaceae</taxon>
        <taxon>Aedoeadaptatus</taxon>
    </lineage>
</organism>
<dbReference type="FunFam" id="1.10.730.10:FF:000014">
    <property type="entry name" value="Valine--tRNA ligase"/>
    <property type="match status" value="1"/>
</dbReference>
<dbReference type="GO" id="GO:0006438">
    <property type="term" value="P:valyl-tRNA aminoacylation"/>
    <property type="evidence" value="ECO:0007669"/>
    <property type="project" value="UniProtKB-UniRule"/>
</dbReference>
<dbReference type="InterPro" id="IPR033705">
    <property type="entry name" value="Anticodon_Ia_Val"/>
</dbReference>
<comment type="domain">
    <text evidence="12">ValRS has two distinct active sites: one for aminoacylation and one for editing. The misactivated threonine is translocated from the active site to the editing site.</text>
</comment>
<dbReference type="Proteomes" id="UP000070442">
    <property type="component" value="Unassembled WGS sequence"/>
</dbReference>
<feature type="short sequence motif" description="'HIGH' region" evidence="12">
    <location>
        <begin position="58"/>
        <end position="68"/>
    </location>
</feature>
<evidence type="ECO:0000256" key="7">
    <source>
        <dbReference type="ARBA" id="ARBA00022917"/>
    </source>
</evidence>
<dbReference type="FunFam" id="1.10.287.380:FF:000001">
    <property type="entry name" value="Valine--tRNA ligase"/>
    <property type="match status" value="1"/>
</dbReference>
<keyword evidence="6 12" id="KW-0067">ATP-binding</keyword>
<keyword evidence="5 12" id="KW-0547">Nucleotide-binding</keyword>
<dbReference type="InterPro" id="IPR014729">
    <property type="entry name" value="Rossmann-like_a/b/a_fold"/>
</dbReference>
<comment type="catalytic activity">
    <reaction evidence="10 12">
        <text>tRNA(Val) + L-valine + ATP = L-valyl-tRNA(Val) + AMP + diphosphate</text>
        <dbReference type="Rhea" id="RHEA:10704"/>
        <dbReference type="Rhea" id="RHEA-COMP:9672"/>
        <dbReference type="Rhea" id="RHEA-COMP:9708"/>
        <dbReference type="ChEBI" id="CHEBI:30616"/>
        <dbReference type="ChEBI" id="CHEBI:33019"/>
        <dbReference type="ChEBI" id="CHEBI:57762"/>
        <dbReference type="ChEBI" id="CHEBI:78442"/>
        <dbReference type="ChEBI" id="CHEBI:78537"/>
        <dbReference type="ChEBI" id="CHEBI:456215"/>
        <dbReference type="EC" id="6.1.1.9"/>
    </reaction>
</comment>
<dbReference type="NCBIfam" id="TIGR00422">
    <property type="entry name" value="valS"/>
    <property type="match status" value="1"/>
</dbReference>
<keyword evidence="17" id="KW-1185">Reference proteome</keyword>
<comment type="similarity">
    <text evidence="11 12">Belongs to the class-I aminoacyl-tRNA synthetase family. ValS type 1 subfamily.</text>
</comment>
<dbReference type="SUPFAM" id="SSF46589">
    <property type="entry name" value="tRNA-binding arm"/>
    <property type="match status" value="1"/>
</dbReference>
<dbReference type="PANTHER" id="PTHR11946">
    <property type="entry name" value="VALYL-TRNA SYNTHETASES"/>
    <property type="match status" value="1"/>
</dbReference>
<keyword evidence="3 12" id="KW-0963">Cytoplasm</keyword>
<dbReference type="AlphaFoldDB" id="A0A134AE01"/>
<evidence type="ECO:0000256" key="8">
    <source>
        <dbReference type="ARBA" id="ARBA00023054"/>
    </source>
</evidence>
<dbReference type="InterPro" id="IPR002300">
    <property type="entry name" value="aa-tRNA-synth_Ia"/>
</dbReference>
<dbReference type="EC" id="6.1.1.9" evidence="12"/>
<dbReference type="EMBL" id="LSDG01000039">
    <property type="protein sequence ID" value="KXB65790.1"/>
    <property type="molecule type" value="Genomic_DNA"/>
</dbReference>
<evidence type="ECO:0000259" key="14">
    <source>
        <dbReference type="Pfam" id="PF08264"/>
    </source>
</evidence>
<dbReference type="InterPro" id="IPR001412">
    <property type="entry name" value="aa-tRNA-synth_I_CS"/>
</dbReference>
<comment type="subunit">
    <text evidence="2 12">Monomer.</text>
</comment>
<dbReference type="Gene3D" id="1.10.730.10">
    <property type="entry name" value="Isoleucyl-tRNA Synthetase, Domain 1"/>
    <property type="match status" value="1"/>
</dbReference>
<evidence type="ECO:0000313" key="17">
    <source>
        <dbReference type="Proteomes" id="UP000070442"/>
    </source>
</evidence>
<dbReference type="InterPro" id="IPR037118">
    <property type="entry name" value="Val-tRNA_synth_C_sf"/>
</dbReference>
<dbReference type="PANTHER" id="PTHR11946:SF93">
    <property type="entry name" value="VALINE--TRNA LIGASE, CHLOROPLASTIC_MITOCHONDRIAL 2"/>
    <property type="match status" value="1"/>
</dbReference>
<dbReference type="PROSITE" id="PS00178">
    <property type="entry name" value="AA_TRNA_LIGASE_I"/>
    <property type="match status" value="1"/>
</dbReference>
<dbReference type="NCBIfam" id="NF004349">
    <property type="entry name" value="PRK05729.1"/>
    <property type="match status" value="1"/>
</dbReference>
<dbReference type="Pfam" id="PF08264">
    <property type="entry name" value="Anticodon_1"/>
    <property type="match status" value="1"/>
</dbReference>
<evidence type="ECO:0000256" key="6">
    <source>
        <dbReference type="ARBA" id="ARBA00022840"/>
    </source>
</evidence>
<dbReference type="STRING" id="755172.HMPREF1863_01264"/>
<feature type="domain" description="Valyl-tRNA synthetase tRNA-binding arm" evidence="15">
    <location>
        <begin position="826"/>
        <end position="888"/>
    </location>
</feature>
<reference evidence="17" key="1">
    <citation type="submission" date="2016-01" db="EMBL/GenBank/DDBJ databases">
        <authorList>
            <person name="Mitreva M."/>
            <person name="Pepin K.H."/>
            <person name="Mihindukulasuriya K.A."/>
            <person name="Fulton R."/>
            <person name="Fronick C."/>
            <person name="O'Laughlin M."/>
            <person name="Miner T."/>
            <person name="Herter B."/>
            <person name="Rosa B.A."/>
            <person name="Cordes M."/>
            <person name="Tomlinson C."/>
            <person name="Wollam A."/>
            <person name="Palsikar V.B."/>
            <person name="Mardis E.R."/>
            <person name="Wilson R.K."/>
        </authorList>
    </citation>
    <scope>NUCLEOTIDE SEQUENCE [LARGE SCALE GENOMIC DNA]</scope>
    <source>
        <strain evidence="17">DNF00729</strain>
    </source>
</reference>
<keyword evidence="7 12" id="KW-0648">Protein biosynthesis</keyword>
<dbReference type="Pfam" id="PF00133">
    <property type="entry name" value="tRNA-synt_1"/>
    <property type="match status" value="1"/>
</dbReference>
<dbReference type="InterPro" id="IPR009008">
    <property type="entry name" value="Val/Leu/Ile-tRNA-synth_edit"/>
</dbReference>
<dbReference type="Gene3D" id="3.90.740.10">
    <property type="entry name" value="Valyl/Leucyl/Isoleucyl-tRNA synthetase, editing domain"/>
    <property type="match status" value="1"/>
</dbReference>
<sequence>MGFFVLGGFMNDMQKTYDPKDFEERIYKAWMDHGAFTPDREKDQAEGKKPFTIVMPPPNVTGNLHMGHAMNNTLQDILIRFKRLKGYSALWIPGTDHASISTEVKVVERLRKQGKSKESLGREKFLEEAWAWTEEYGGNIKNQLKKLGVSCDWSRDRFTLDEGLSKAVEEFFFRLYEKDLIYRGNRIINWCPHDKTALSDAEVEHEDEDGKMWTFRYPIEGEEGEILISTTRPETIPGDLAVAVNPEDDRYKDLVGKHVHLPLFDRTIPIVADDYVDSEFGTGAVKITPSHDPNDFGVGERHDLGQLLIMDETAHLNENAGKYAGMERSEARKAIVADMDAAGYLVKIEDHHHAVGHCERCKTVIEPMLSNQWFVAMEKLAKPALEAYEKGDLHFVPERFGKIYTHWLENIRDWCISRQLWWGHRLPVYYCDDCGEIMVSREPVEECASCHGHHVRQDEDTLDTWFSSALWAFSTMGWPDNTEDLKYYYPTDVLVTGYDIIFFWVIRMVFSALELTDELPFTDVYLTGLVRDEQGRKMSKSLGNGIDPLDVIAEYGADALRFTLVTGTTPGNDMRFSYKRVENNRNFCNKLWNASRFVLMNLPEDFKHAKVQRDKLRGEDRWILTRLDETIADVAGKIEKYDIGLAAEAVHDFIWDEYCDWYIEMVKPRLYGDDIEDREVVYGVLLDVLEKILTMLHPFMPFITEEIYSFLPGTEGELIGAQWPETGVYAFDEDVQSIGVVREAIRGIRNAKAEMDIEPFRKSKLYVLTSDDGRKALYKEMEGHFVNLANITEIELIDNRQDVSDDVISVVTEKAELFLPMKDLVDYAKEAERLARDIEKTKSEIERADKKLANENFVSKAKPEVVEKEREKLQNHKNNLSNLEERMAFVQSQLEN</sequence>
<evidence type="ECO:0000256" key="1">
    <source>
        <dbReference type="ARBA" id="ARBA00004496"/>
    </source>
</evidence>
<keyword evidence="8 12" id="KW-0175">Coiled coil</keyword>
<proteinExistence type="inferred from homology"/>
<dbReference type="InterPro" id="IPR013155">
    <property type="entry name" value="M/V/L/I-tRNA-synth_anticd-bd"/>
</dbReference>
<comment type="function">
    <text evidence="12">Catalyzes the attachment of valine to tRNA(Val). As ValRS can inadvertently accommodate and process structurally similar amino acids such as threonine, to avoid such errors, it has a 'posttransfer' editing activity that hydrolyzes mischarged Thr-tRNA(Val) in a tRNA-dependent manner.</text>
</comment>
<evidence type="ECO:0000256" key="2">
    <source>
        <dbReference type="ARBA" id="ARBA00011245"/>
    </source>
</evidence>
<evidence type="ECO:0000256" key="11">
    <source>
        <dbReference type="ARBA" id="ARBA00060830"/>
    </source>
</evidence>
<dbReference type="InterPro" id="IPR009080">
    <property type="entry name" value="tRNAsynth_Ia_anticodon-bd"/>
</dbReference>
<evidence type="ECO:0000256" key="12">
    <source>
        <dbReference type="HAMAP-Rule" id="MF_02004"/>
    </source>
</evidence>
<dbReference type="GO" id="GO:0002161">
    <property type="term" value="F:aminoacyl-tRNA deacylase activity"/>
    <property type="evidence" value="ECO:0007669"/>
    <property type="project" value="InterPro"/>
</dbReference>
<evidence type="ECO:0000259" key="13">
    <source>
        <dbReference type="Pfam" id="PF00133"/>
    </source>
</evidence>
<dbReference type="CDD" id="cd07962">
    <property type="entry name" value="Anticodon_Ia_Val"/>
    <property type="match status" value="1"/>
</dbReference>
<dbReference type="FunFam" id="3.40.50.620:FF:000098">
    <property type="entry name" value="Valine--tRNA ligase"/>
    <property type="match status" value="1"/>
</dbReference>
<dbReference type="Pfam" id="PF10458">
    <property type="entry name" value="Val_tRNA-synt_C"/>
    <property type="match status" value="1"/>
</dbReference>
<dbReference type="GO" id="GO:0004832">
    <property type="term" value="F:valine-tRNA ligase activity"/>
    <property type="evidence" value="ECO:0007669"/>
    <property type="project" value="UniProtKB-UniRule"/>
</dbReference>
<feature type="binding site" evidence="12">
    <location>
        <position position="540"/>
    </location>
    <ligand>
        <name>ATP</name>
        <dbReference type="ChEBI" id="CHEBI:30616"/>
    </ligand>
</feature>
<evidence type="ECO:0000259" key="15">
    <source>
        <dbReference type="Pfam" id="PF10458"/>
    </source>
</evidence>
<comment type="caution">
    <text evidence="16">The sequence shown here is derived from an EMBL/GenBank/DDBJ whole genome shotgun (WGS) entry which is preliminary data.</text>
</comment>
<dbReference type="SUPFAM" id="SSF47323">
    <property type="entry name" value="Anticodon-binding domain of a subclass of class I aminoacyl-tRNA synthetases"/>
    <property type="match status" value="1"/>
</dbReference>
<evidence type="ECO:0000256" key="5">
    <source>
        <dbReference type="ARBA" id="ARBA00022741"/>
    </source>
</evidence>
<dbReference type="InterPro" id="IPR019499">
    <property type="entry name" value="Val-tRNA_synth_tRNA-bd"/>
</dbReference>
<dbReference type="GO" id="GO:0005829">
    <property type="term" value="C:cytosol"/>
    <property type="evidence" value="ECO:0007669"/>
    <property type="project" value="TreeGrafter"/>
</dbReference>
<dbReference type="InterPro" id="IPR002303">
    <property type="entry name" value="Valyl-tRNA_ligase"/>
</dbReference>
<feature type="domain" description="Methionyl/Valyl/Leucyl/Isoleucyl-tRNA synthetase anticodon-binding" evidence="14">
    <location>
        <begin position="620"/>
        <end position="759"/>
    </location>
</feature>
<dbReference type="FunFam" id="3.40.50.620:FF:000032">
    <property type="entry name" value="Valine--tRNA ligase"/>
    <property type="match status" value="1"/>
</dbReference>
<dbReference type="SUPFAM" id="SSF50677">
    <property type="entry name" value="ValRS/IleRS/LeuRS editing domain"/>
    <property type="match status" value="1"/>
</dbReference>
<evidence type="ECO:0000313" key="16">
    <source>
        <dbReference type="EMBL" id="KXB65790.1"/>
    </source>
</evidence>
<keyword evidence="9 12" id="KW-0030">Aminoacyl-tRNA synthetase</keyword>
<dbReference type="Gene3D" id="1.10.287.380">
    <property type="entry name" value="Valyl-tRNA synthetase, C-terminal domain"/>
    <property type="match status" value="1"/>
</dbReference>
<accession>A0A134AE01</accession>
<evidence type="ECO:0000256" key="10">
    <source>
        <dbReference type="ARBA" id="ARBA00047552"/>
    </source>
</evidence>
<feature type="coiled-coil region" evidence="12">
    <location>
        <begin position="824"/>
        <end position="893"/>
    </location>
</feature>
<dbReference type="HAMAP" id="MF_02004">
    <property type="entry name" value="Val_tRNA_synth_type1"/>
    <property type="match status" value="1"/>
</dbReference>
<dbReference type="CDD" id="cd00817">
    <property type="entry name" value="ValRS_core"/>
    <property type="match status" value="1"/>
</dbReference>
<dbReference type="PRINTS" id="PR00986">
    <property type="entry name" value="TRNASYNTHVAL"/>
</dbReference>
<evidence type="ECO:0000256" key="3">
    <source>
        <dbReference type="ARBA" id="ARBA00022490"/>
    </source>
</evidence>
<protein>
    <recommendedName>
        <fullName evidence="12">Valine--tRNA ligase</fullName>
        <ecNumber evidence="12">6.1.1.9</ecNumber>
    </recommendedName>
    <alternativeName>
        <fullName evidence="12">Valyl-tRNA synthetase</fullName>
        <shortName evidence="12">ValRS</shortName>
    </alternativeName>
</protein>
<dbReference type="Gene3D" id="3.40.50.620">
    <property type="entry name" value="HUPs"/>
    <property type="match status" value="2"/>
</dbReference>
<gene>
    <name evidence="12" type="primary">valS</name>
    <name evidence="16" type="ORF">HMPREF1863_01264</name>
</gene>
<dbReference type="PATRIC" id="fig|755172.3.peg.1226"/>
<feature type="domain" description="Aminoacyl-tRNA synthetase class Ia" evidence="13">
    <location>
        <begin position="26"/>
        <end position="577"/>
    </location>
</feature>
<feature type="short sequence motif" description="'KMSKS' region" evidence="12">
    <location>
        <begin position="537"/>
        <end position="541"/>
    </location>
</feature>
<keyword evidence="4 12" id="KW-0436">Ligase</keyword>
<dbReference type="GO" id="GO:0005524">
    <property type="term" value="F:ATP binding"/>
    <property type="evidence" value="ECO:0007669"/>
    <property type="project" value="UniProtKB-UniRule"/>
</dbReference>